<dbReference type="Proteomes" id="UP001271007">
    <property type="component" value="Unassembled WGS sequence"/>
</dbReference>
<accession>A0AAJ0D4C5</accession>
<evidence type="ECO:0000313" key="2">
    <source>
        <dbReference type="Proteomes" id="UP001271007"/>
    </source>
</evidence>
<proteinExistence type="predicted"/>
<keyword evidence="2" id="KW-1185">Reference proteome</keyword>
<protein>
    <submittedName>
        <fullName evidence="1">Uncharacterized protein</fullName>
    </submittedName>
</protein>
<gene>
    <name evidence="1" type="ORF">LTR09_012749</name>
</gene>
<comment type="caution">
    <text evidence="1">The sequence shown here is derived from an EMBL/GenBank/DDBJ whole genome shotgun (WGS) entry which is preliminary data.</text>
</comment>
<evidence type="ECO:0000313" key="1">
    <source>
        <dbReference type="EMBL" id="KAK3045704.1"/>
    </source>
</evidence>
<dbReference type="AlphaFoldDB" id="A0AAJ0D4C5"/>
<organism evidence="1 2">
    <name type="scientific">Extremus antarcticus</name>
    <dbReference type="NCBI Taxonomy" id="702011"/>
    <lineage>
        <taxon>Eukaryota</taxon>
        <taxon>Fungi</taxon>
        <taxon>Dikarya</taxon>
        <taxon>Ascomycota</taxon>
        <taxon>Pezizomycotina</taxon>
        <taxon>Dothideomycetes</taxon>
        <taxon>Dothideomycetidae</taxon>
        <taxon>Mycosphaerellales</taxon>
        <taxon>Extremaceae</taxon>
        <taxon>Extremus</taxon>
    </lineage>
</organism>
<reference evidence="1" key="1">
    <citation type="submission" date="2023-04" db="EMBL/GenBank/DDBJ databases">
        <title>Black Yeasts Isolated from many extreme environments.</title>
        <authorList>
            <person name="Coleine C."/>
            <person name="Stajich J.E."/>
            <person name="Selbmann L."/>
        </authorList>
    </citation>
    <scope>NUCLEOTIDE SEQUENCE</scope>
    <source>
        <strain evidence="1">CCFEE 5312</strain>
    </source>
</reference>
<name>A0AAJ0D4C5_9PEZI</name>
<dbReference type="EMBL" id="JAWDJX010000166">
    <property type="protein sequence ID" value="KAK3045704.1"/>
    <property type="molecule type" value="Genomic_DNA"/>
</dbReference>
<sequence length="147" mass="15879">MSHKTPSGIWGTGIPNETLLQKITLLAIFGQTPAEPQRHPLKSAQEVSERVLTIEQEAEIAGNLAFLSRRSTDAHNVAAIGIEEDEDGEGMVIRVTVNGGMIKSVVLGLSKICEVLETIAKSGKRAPNIRAGIFRLIVARAIRSSRQ</sequence>